<evidence type="ECO:0000256" key="8">
    <source>
        <dbReference type="SAM" id="Phobius"/>
    </source>
</evidence>
<keyword evidence="4" id="KW-1003">Cell membrane</keyword>
<feature type="transmembrane region" description="Helical" evidence="8">
    <location>
        <begin position="230"/>
        <end position="251"/>
    </location>
</feature>
<sequence>MEERKTNKWLVAIAVMLPTIMEIIDTTIVNVSLPHIQGDLSISLDESTWVLTSYMVSNAIIIPITGWLAIRFGRKRYLLASIFLFTLFSFACGYAPTFIFLVVLRFLQGIAGGGLQPVSQAILLESFPKKEHGMAMAVYGMGVVVAPILGPVLGGWITDNWGWRWIFYINVPIGLLSFVLVNLFVFDPSYIKNIKKTPIDYKGLAYLAIAVGALQVLLDNAQRKDWFESRFITTLAIISFFGFVLFIWHELKEKHPVVNLRIFKDRSFSTGNALMFFGFFSFFGSVVLLPLYLQNLMGYNAFLAGLVLGPGALTTMIGMPIVGKFLEKGADPRKVLFISFIVNYIAINMMAHFNLSADFLSVITPRAIQGISMATFFVPLAAATFAGISNEEMGNASGMFNFIRNIGGSFGTAIVTTILTRRAQFHQERLVENLIPTNEAFVQAQQMLSLKFHSVMQQMGVIYKELLRQSMMLAFNDAFYFCAIMFVVLIPALVILKRPQHHKDAV</sequence>
<dbReference type="FunCoup" id="F2LY67">
    <property type="interactions" value="166"/>
</dbReference>
<feature type="transmembrane region" description="Helical" evidence="8">
    <location>
        <begin position="163"/>
        <end position="187"/>
    </location>
</feature>
<protein>
    <submittedName>
        <fullName evidence="10">Drug resistance transporter, EmrB/QacA subfamily</fullName>
    </submittedName>
</protein>
<dbReference type="Gene3D" id="1.20.1720.10">
    <property type="entry name" value="Multidrug resistance protein D"/>
    <property type="match status" value="1"/>
</dbReference>
<dbReference type="RefSeq" id="WP_013682420.1">
    <property type="nucleotide sequence ID" value="NC_015318.1"/>
</dbReference>
<organism evidence="10 11">
    <name type="scientific">Hippea maritima (strain ATCC 700847 / DSM 10411 / MH2)</name>
    <dbReference type="NCBI Taxonomy" id="760142"/>
    <lineage>
        <taxon>Bacteria</taxon>
        <taxon>Pseudomonadati</taxon>
        <taxon>Campylobacterota</taxon>
        <taxon>Desulfurellia</taxon>
        <taxon>Desulfurellales</taxon>
        <taxon>Hippeaceae</taxon>
        <taxon>Hippea</taxon>
    </lineage>
</organism>
<dbReference type="InterPro" id="IPR020846">
    <property type="entry name" value="MFS_dom"/>
</dbReference>
<feature type="transmembrane region" description="Helical" evidence="8">
    <location>
        <begin position="367"/>
        <end position="390"/>
    </location>
</feature>
<dbReference type="GO" id="GO:0005886">
    <property type="term" value="C:plasma membrane"/>
    <property type="evidence" value="ECO:0007669"/>
    <property type="project" value="UniProtKB-SubCell"/>
</dbReference>
<evidence type="ECO:0000256" key="2">
    <source>
        <dbReference type="ARBA" id="ARBA00008537"/>
    </source>
</evidence>
<dbReference type="OrthoDB" id="9807274at2"/>
<dbReference type="InterPro" id="IPR004638">
    <property type="entry name" value="EmrB-like"/>
</dbReference>
<feature type="transmembrane region" description="Helical" evidence="8">
    <location>
        <begin position="77"/>
        <end position="100"/>
    </location>
</feature>
<name>F2LY67_HIPMA</name>
<feature type="domain" description="Major facilitator superfamily (MFS) profile" evidence="9">
    <location>
        <begin position="11"/>
        <end position="501"/>
    </location>
</feature>
<dbReference type="CDD" id="cd17503">
    <property type="entry name" value="MFS_LmrB_MDR_like"/>
    <property type="match status" value="1"/>
</dbReference>
<feature type="transmembrane region" description="Helical" evidence="8">
    <location>
        <begin position="272"/>
        <end position="293"/>
    </location>
</feature>
<evidence type="ECO:0000256" key="7">
    <source>
        <dbReference type="ARBA" id="ARBA00023136"/>
    </source>
</evidence>
<dbReference type="PROSITE" id="PS50850">
    <property type="entry name" value="MFS"/>
    <property type="match status" value="1"/>
</dbReference>
<dbReference type="eggNOG" id="COG2814">
    <property type="taxonomic scope" value="Bacteria"/>
</dbReference>
<gene>
    <name evidence="10" type="ordered locus">Hipma_1434</name>
</gene>
<dbReference type="Pfam" id="PF07690">
    <property type="entry name" value="MFS_1"/>
    <property type="match status" value="1"/>
</dbReference>
<evidence type="ECO:0000313" key="11">
    <source>
        <dbReference type="Proteomes" id="UP000008139"/>
    </source>
</evidence>
<keyword evidence="7 8" id="KW-0472">Membrane</keyword>
<dbReference type="HOGENOM" id="CLU_000960_28_0_7"/>
<accession>F2LY67</accession>
<dbReference type="InParanoid" id="F2LY67"/>
<evidence type="ECO:0000256" key="3">
    <source>
        <dbReference type="ARBA" id="ARBA00022448"/>
    </source>
</evidence>
<dbReference type="PANTHER" id="PTHR42718:SF9">
    <property type="entry name" value="MAJOR FACILITATOR SUPERFAMILY MULTIDRUG TRANSPORTER MFSC"/>
    <property type="match status" value="1"/>
</dbReference>
<dbReference type="NCBIfam" id="TIGR00711">
    <property type="entry name" value="efflux_EmrB"/>
    <property type="match status" value="1"/>
</dbReference>
<feature type="transmembrane region" description="Helical" evidence="8">
    <location>
        <begin position="335"/>
        <end position="355"/>
    </location>
</feature>
<dbReference type="STRING" id="760142.Hipma_1434"/>
<reference evidence="10 11" key="1">
    <citation type="journal article" date="2011" name="Stand. Genomic Sci.">
        <title>Complete genome sequence of the thermophilic sulfur-reducer Hippea maritima type strain (MH(2)).</title>
        <authorList>
            <person name="Huntemann M."/>
            <person name="Lu M."/>
            <person name="Nolan M."/>
            <person name="Lapidus A."/>
            <person name="Lucas S."/>
            <person name="Hammon N."/>
            <person name="Deshpande S."/>
            <person name="Cheng J.F."/>
            <person name="Tapia R."/>
            <person name="Han C."/>
            <person name="Goodwin L."/>
            <person name="Pitluck S."/>
            <person name="Liolios K."/>
            <person name="Pagani I."/>
            <person name="Ivanova N."/>
            <person name="Ovchinikova G."/>
            <person name="Pati A."/>
            <person name="Chen A."/>
            <person name="Palaniappan K."/>
            <person name="Land M."/>
            <person name="Hauser L."/>
            <person name="Jeffries C.D."/>
            <person name="Detter J.C."/>
            <person name="Brambilla E.M."/>
            <person name="Rohde M."/>
            <person name="Spring S."/>
            <person name="Goker M."/>
            <person name="Woyke T."/>
            <person name="Bristow J."/>
            <person name="Eisen J.A."/>
            <person name="Markowitz V."/>
            <person name="Hugenholtz P."/>
            <person name="Kyrpides N.C."/>
            <person name="Klenk H.P."/>
            <person name="Mavromatis K."/>
        </authorList>
    </citation>
    <scope>NUCLEOTIDE SEQUENCE [LARGE SCALE GENOMIC DNA]</scope>
    <source>
        <strain evidence="11">ATCC 700847 / DSM 10411 / MH2</strain>
    </source>
</reference>
<dbReference type="PANTHER" id="PTHR42718">
    <property type="entry name" value="MAJOR FACILITATOR SUPERFAMILY MULTIDRUG TRANSPORTER MFSC"/>
    <property type="match status" value="1"/>
</dbReference>
<evidence type="ECO:0000256" key="6">
    <source>
        <dbReference type="ARBA" id="ARBA00022989"/>
    </source>
</evidence>
<evidence type="ECO:0000256" key="1">
    <source>
        <dbReference type="ARBA" id="ARBA00004651"/>
    </source>
</evidence>
<dbReference type="InterPro" id="IPR011701">
    <property type="entry name" value="MFS"/>
</dbReference>
<dbReference type="Gene3D" id="1.20.1250.20">
    <property type="entry name" value="MFS general substrate transporter like domains"/>
    <property type="match status" value="1"/>
</dbReference>
<reference evidence="11" key="2">
    <citation type="submission" date="2011-03" db="EMBL/GenBank/DDBJ databases">
        <title>The complete genome of Hippea maritima DSM 10411.</title>
        <authorList>
            <consortium name="US DOE Joint Genome Institute (JGI-PGF)"/>
            <person name="Lucas S."/>
            <person name="Copeland A."/>
            <person name="Lapidus A."/>
            <person name="Bruce D."/>
            <person name="Goodwin L."/>
            <person name="Pitluck S."/>
            <person name="Peters L."/>
            <person name="Kyrpides N."/>
            <person name="Mavromatis K."/>
            <person name="Pagani I."/>
            <person name="Ivanova N."/>
            <person name="Mikhailova N."/>
            <person name="Lu M."/>
            <person name="Detter J.C."/>
            <person name="Tapia R."/>
            <person name="Han C."/>
            <person name="Land M."/>
            <person name="Hauser L."/>
            <person name="Markowitz V."/>
            <person name="Cheng J.-F."/>
            <person name="Hugenholtz P."/>
            <person name="Woyke T."/>
            <person name="Wu D."/>
            <person name="Spring S."/>
            <person name="Schroeder M."/>
            <person name="Brambilla E."/>
            <person name="Klenk H.-P."/>
            <person name="Eisen J.A."/>
        </authorList>
    </citation>
    <scope>NUCLEOTIDE SEQUENCE [LARGE SCALE GENOMIC DNA]</scope>
    <source>
        <strain evidence="11">ATCC 700847 / DSM 10411 / MH2</strain>
    </source>
</reference>
<dbReference type="EMBL" id="CP002606">
    <property type="protein sequence ID" value="AEA34390.1"/>
    <property type="molecule type" value="Genomic_DNA"/>
</dbReference>
<evidence type="ECO:0000256" key="4">
    <source>
        <dbReference type="ARBA" id="ARBA00022475"/>
    </source>
</evidence>
<feature type="transmembrane region" description="Helical" evidence="8">
    <location>
        <begin position="9"/>
        <end position="29"/>
    </location>
</feature>
<evidence type="ECO:0000313" key="10">
    <source>
        <dbReference type="EMBL" id="AEA34390.1"/>
    </source>
</evidence>
<dbReference type="GO" id="GO:0022857">
    <property type="term" value="F:transmembrane transporter activity"/>
    <property type="evidence" value="ECO:0007669"/>
    <property type="project" value="InterPro"/>
</dbReference>
<keyword evidence="6 8" id="KW-1133">Transmembrane helix</keyword>
<dbReference type="InterPro" id="IPR036259">
    <property type="entry name" value="MFS_trans_sf"/>
</dbReference>
<comment type="similarity">
    <text evidence="2">Belongs to the major facilitator superfamily. EmrB family.</text>
</comment>
<proteinExistence type="inferred from homology"/>
<evidence type="ECO:0000256" key="5">
    <source>
        <dbReference type="ARBA" id="ARBA00022692"/>
    </source>
</evidence>
<feature type="transmembrane region" description="Helical" evidence="8">
    <location>
        <begin position="299"/>
        <end position="323"/>
    </location>
</feature>
<dbReference type="AlphaFoldDB" id="F2LY67"/>
<keyword evidence="11" id="KW-1185">Reference proteome</keyword>
<feature type="transmembrane region" description="Helical" evidence="8">
    <location>
        <begin position="49"/>
        <end position="70"/>
    </location>
</feature>
<dbReference type="PRINTS" id="PR01036">
    <property type="entry name" value="TCRTETB"/>
</dbReference>
<keyword evidence="3" id="KW-0813">Transport</keyword>
<dbReference type="SUPFAM" id="SSF103473">
    <property type="entry name" value="MFS general substrate transporter"/>
    <property type="match status" value="1"/>
</dbReference>
<dbReference type="KEGG" id="hmr:Hipma_1434"/>
<comment type="subcellular location">
    <subcellularLocation>
        <location evidence="1">Cell membrane</location>
        <topology evidence="1">Multi-pass membrane protein</topology>
    </subcellularLocation>
</comment>
<dbReference type="Proteomes" id="UP000008139">
    <property type="component" value="Chromosome"/>
</dbReference>
<feature type="transmembrane region" description="Helical" evidence="8">
    <location>
        <begin position="478"/>
        <end position="496"/>
    </location>
</feature>
<keyword evidence="5 8" id="KW-0812">Transmembrane</keyword>
<feature type="transmembrane region" description="Helical" evidence="8">
    <location>
        <begin position="136"/>
        <end position="157"/>
    </location>
</feature>
<evidence type="ECO:0000259" key="9">
    <source>
        <dbReference type="PROSITE" id="PS50850"/>
    </source>
</evidence>